<evidence type="ECO:0000256" key="8">
    <source>
        <dbReference type="ARBA" id="ARBA00022989"/>
    </source>
</evidence>
<protein>
    <submittedName>
        <fullName evidence="12">Energy transducer TonB</fullName>
    </submittedName>
</protein>
<feature type="transmembrane region" description="Helical" evidence="10">
    <location>
        <begin position="21"/>
        <end position="40"/>
    </location>
</feature>
<dbReference type="PANTHER" id="PTHR33446:SF2">
    <property type="entry name" value="PROTEIN TONB"/>
    <property type="match status" value="1"/>
</dbReference>
<dbReference type="Pfam" id="PF03544">
    <property type="entry name" value="TonB_C"/>
    <property type="match status" value="1"/>
</dbReference>
<keyword evidence="7" id="KW-0653">Protein transport</keyword>
<dbReference type="Gene3D" id="3.30.1150.10">
    <property type="match status" value="1"/>
</dbReference>
<evidence type="ECO:0000256" key="7">
    <source>
        <dbReference type="ARBA" id="ARBA00022927"/>
    </source>
</evidence>
<sequence>MSLYKWKKDNADLRDYYMINLQAGLIVTLIVFIVIFRINLTFSPEFTISHVEPEIIEMEDIIRTEQIMRPPPPPRPPAPRMVPNEEIADEVFYDLGTDFTLEEGLFVSAPPALPEDDEEEFDEHEIFTIVEEMPVLLGGMSAVYRNLRYPEIARNAGIEGRVVIQFVIDEQGNVVDPRVVRGIGGGCDEAALEAVKQLQFSPGRQRGRPVKVRYSLPIMFRLSAS</sequence>
<evidence type="ECO:0000256" key="4">
    <source>
        <dbReference type="ARBA" id="ARBA00022475"/>
    </source>
</evidence>
<evidence type="ECO:0000256" key="1">
    <source>
        <dbReference type="ARBA" id="ARBA00004383"/>
    </source>
</evidence>
<dbReference type="PANTHER" id="PTHR33446">
    <property type="entry name" value="PROTEIN TONB-RELATED"/>
    <property type="match status" value="1"/>
</dbReference>
<accession>A0A8J7UUF7</accession>
<feature type="domain" description="TonB C-terminal" evidence="11">
    <location>
        <begin position="134"/>
        <end position="225"/>
    </location>
</feature>
<dbReference type="GO" id="GO:0055085">
    <property type="term" value="P:transmembrane transport"/>
    <property type="evidence" value="ECO:0007669"/>
    <property type="project" value="InterPro"/>
</dbReference>
<comment type="subcellular location">
    <subcellularLocation>
        <location evidence="1">Cell inner membrane</location>
        <topology evidence="1">Single-pass membrane protein</topology>
        <orientation evidence="1">Periplasmic side</orientation>
    </subcellularLocation>
</comment>
<evidence type="ECO:0000256" key="5">
    <source>
        <dbReference type="ARBA" id="ARBA00022519"/>
    </source>
</evidence>
<dbReference type="GO" id="GO:0031992">
    <property type="term" value="F:energy transducer activity"/>
    <property type="evidence" value="ECO:0007669"/>
    <property type="project" value="InterPro"/>
</dbReference>
<keyword evidence="3" id="KW-0813">Transport</keyword>
<evidence type="ECO:0000256" key="2">
    <source>
        <dbReference type="ARBA" id="ARBA00006555"/>
    </source>
</evidence>
<evidence type="ECO:0000256" key="10">
    <source>
        <dbReference type="SAM" id="Phobius"/>
    </source>
</evidence>
<organism evidence="12 13">
    <name type="scientific">Natronogracilivirga saccharolytica</name>
    <dbReference type="NCBI Taxonomy" id="2812953"/>
    <lineage>
        <taxon>Bacteria</taxon>
        <taxon>Pseudomonadati</taxon>
        <taxon>Balneolota</taxon>
        <taxon>Balneolia</taxon>
        <taxon>Balneolales</taxon>
        <taxon>Cyclonatronaceae</taxon>
        <taxon>Natronogracilivirga</taxon>
    </lineage>
</organism>
<gene>
    <name evidence="12" type="ORF">NATSA_02105</name>
</gene>
<proteinExistence type="inferred from homology"/>
<evidence type="ECO:0000259" key="11">
    <source>
        <dbReference type="PROSITE" id="PS52015"/>
    </source>
</evidence>
<keyword evidence="9 10" id="KW-0472">Membrane</keyword>
<dbReference type="RefSeq" id="WP_210509976.1">
    <property type="nucleotide sequence ID" value="NZ_JAFIDN010000001.1"/>
</dbReference>
<evidence type="ECO:0000313" key="13">
    <source>
        <dbReference type="Proteomes" id="UP000673975"/>
    </source>
</evidence>
<name>A0A8J7UUF7_9BACT</name>
<keyword evidence="8 10" id="KW-1133">Transmembrane helix</keyword>
<dbReference type="SUPFAM" id="SSF74653">
    <property type="entry name" value="TolA/TonB C-terminal domain"/>
    <property type="match status" value="1"/>
</dbReference>
<keyword evidence="6 10" id="KW-0812">Transmembrane</keyword>
<keyword evidence="4" id="KW-1003">Cell membrane</keyword>
<dbReference type="EMBL" id="JAFIDN010000001">
    <property type="protein sequence ID" value="MBP3191447.1"/>
    <property type="molecule type" value="Genomic_DNA"/>
</dbReference>
<evidence type="ECO:0000256" key="6">
    <source>
        <dbReference type="ARBA" id="ARBA00022692"/>
    </source>
</evidence>
<dbReference type="InterPro" id="IPR003538">
    <property type="entry name" value="TonB"/>
</dbReference>
<reference evidence="12" key="1">
    <citation type="submission" date="2021-02" db="EMBL/GenBank/DDBJ databases">
        <title>Natronogracilivirga saccharolytica gen. nov. sp. nov. a new anaerobic, haloalkiliphilic carbohydrate-fermenting bacterium from soda lake and proposing of Cyclonatronumiaceae fam. nov. in the phylum Balneolaeota.</title>
        <authorList>
            <person name="Zhilina T.N."/>
            <person name="Sorokin D.Y."/>
            <person name="Zavarzina D.G."/>
            <person name="Toshchakov S.V."/>
            <person name="Kublanov I.V."/>
        </authorList>
    </citation>
    <scope>NUCLEOTIDE SEQUENCE</scope>
    <source>
        <strain evidence="12">Z-1702</strain>
    </source>
</reference>
<dbReference type="AlphaFoldDB" id="A0A8J7UUF7"/>
<dbReference type="NCBIfam" id="TIGR01352">
    <property type="entry name" value="tonB_Cterm"/>
    <property type="match status" value="1"/>
</dbReference>
<comment type="similarity">
    <text evidence="2">Belongs to the TonB family.</text>
</comment>
<keyword evidence="5" id="KW-0997">Cell inner membrane</keyword>
<keyword evidence="13" id="KW-1185">Reference proteome</keyword>
<evidence type="ECO:0000256" key="9">
    <source>
        <dbReference type="ARBA" id="ARBA00023136"/>
    </source>
</evidence>
<dbReference type="InterPro" id="IPR006260">
    <property type="entry name" value="TonB/TolA_C"/>
</dbReference>
<dbReference type="InterPro" id="IPR051045">
    <property type="entry name" value="TonB-dependent_transducer"/>
</dbReference>
<dbReference type="InterPro" id="IPR037682">
    <property type="entry name" value="TonB_C"/>
</dbReference>
<dbReference type="Proteomes" id="UP000673975">
    <property type="component" value="Unassembled WGS sequence"/>
</dbReference>
<evidence type="ECO:0000313" key="12">
    <source>
        <dbReference type="EMBL" id="MBP3191447.1"/>
    </source>
</evidence>
<dbReference type="PROSITE" id="PS52015">
    <property type="entry name" value="TONB_CTD"/>
    <property type="match status" value="1"/>
</dbReference>
<evidence type="ECO:0000256" key="3">
    <source>
        <dbReference type="ARBA" id="ARBA00022448"/>
    </source>
</evidence>
<dbReference type="PRINTS" id="PR01374">
    <property type="entry name" value="TONBPROTEIN"/>
</dbReference>
<dbReference type="GO" id="GO:0015891">
    <property type="term" value="P:siderophore transport"/>
    <property type="evidence" value="ECO:0007669"/>
    <property type="project" value="InterPro"/>
</dbReference>
<dbReference type="GO" id="GO:0098797">
    <property type="term" value="C:plasma membrane protein complex"/>
    <property type="evidence" value="ECO:0007669"/>
    <property type="project" value="TreeGrafter"/>
</dbReference>
<comment type="caution">
    <text evidence="12">The sequence shown here is derived from an EMBL/GenBank/DDBJ whole genome shotgun (WGS) entry which is preliminary data.</text>
</comment>
<dbReference type="GO" id="GO:0015031">
    <property type="term" value="P:protein transport"/>
    <property type="evidence" value="ECO:0007669"/>
    <property type="project" value="UniProtKB-KW"/>
</dbReference>
<dbReference type="GO" id="GO:0030288">
    <property type="term" value="C:outer membrane-bounded periplasmic space"/>
    <property type="evidence" value="ECO:0007669"/>
    <property type="project" value="InterPro"/>
</dbReference>